<dbReference type="AlphaFoldDB" id="A0A6J4VDV7"/>
<feature type="compositionally biased region" description="Basic and acidic residues" evidence="1">
    <location>
        <begin position="40"/>
        <end position="57"/>
    </location>
</feature>
<sequence>GEDPDRRRRVRAPRGARRRARERGPRGGGGPQRAGGGRAGDSRATRPDPDGHDDARAGRTGRGQGPARDAGAGRDPRGADERDRQRRPDGPRLRGLPPQAVRPRAALPRGRGRPRRPV</sequence>
<evidence type="ECO:0000313" key="2">
    <source>
        <dbReference type="EMBL" id="CAA9576566.1"/>
    </source>
</evidence>
<organism evidence="2">
    <name type="scientific">uncultured Thermomicrobiales bacterium</name>
    <dbReference type="NCBI Taxonomy" id="1645740"/>
    <lineage>
        <taxon>Bacteria</taxon>
        <taxon>Pseudomonadati</taxon>
        <taxon>Thermomicrobiota</taxon>
        <taxon>Thermomicrobia</taxon>
        <taxon>Thermomicrobiales</taxon>
        <taxon>environmental samples</taxon>
    </lineage>
</organism>
<protein>
    <submittedName>
        <fullName evidence="2">Uncharacterized protein</fullName>
    </submittedName>
</protein>
<feature type="non-terminal residue" evidence="2">
    <location>
        <position position="118"/>
    </location>
</feature>
<proteinExistence type="predicted"/>
<dbReference type="EMBL" id="CADCWG010000307">
    <property type="protein sequence ID" value="CAA9576566.1"/>
    <property type="molecule type" value="Genomic_DNA"/>
</dbReference>
<feature type="non-terminal residue" evidence="2">
    <location>
        <position position="1"/>
    </location>
</feature>
<gene>
    <name evidence="2" type="ORF">AVDCRST_MAG49-4258</name>
</gene>
<feature type="compositionally biased region" description="Gly residues" evidence="1">
    <location>
        <begin position="26"/>
        <end position="39"/>
    </location>
</feature>
<feature type="region of interest" description="Disordered" evidence="1">
    <location>
        <begin position="1"/>
        <end position="118"/>
    </location>
</feature>
<accession>A0A6J4VDV7</accession>
<feature type="compositionally biased region" description="Basic residues" evidence="1">
    <location>
        <begin position="7"/>
        <end position="21"/>
    </location>
</feature>
<evidence type="ECO:0000256" key="1">
    <source>
        <dbReference type="SAM" id="MobiDB-lite"/>
    </source>
</evidence>
<name>A0A6J4VDV7_9BACT</name>
<feature type="compositionally biased region" description="Low complexity" evidence="1">
    <location>
        <begin position="93"/>
        <end position="109"/>
    </location>
</feature>
<feature type="compositionally biased region" description="Basic and acidic residues" evidence="1">
    <location>
        <begin position="71"/>
        <end position="92"/>
    </location>
</feature>
<reference evidence="2" key="1">
    <citation type="submission" date="2020-02" db="EMBL/GenBank/DDBJ databases">
        <authorList>
            <person name="Meier V. D."/>
        </authorList>
    </citation>
    <scope>NUCLEOTIDE SEQUENCE</scope>
    <source>
        <strain evidence="2">AVDCRST_MAG49</strain>
    </source>
</reference>